<proteinExistence type="predicted"/>
<keyword evidence="2" id="KW-1185">Reference proteome</keyword>
<organism evidence="1 2">
    <name type="scientific">Linum trigynum</name>
    <dbReference type="NCBI Taxonomy" id="586398"/>
    <lineage>
        <taxon>Eukaryota</taxon>
        <taxon>Viridiplantae</taxon>
        <taxon>Streptophyta</taxon>
        <taxon>Embryophyta</taxon>
        <taxon>Tracheophyta</taxon>
        <taxon>Spermatophyta</taxon>
        <taxon>Magnoliopsida</taxon>
        <taxon>eudicotyledons</taxon>
        <taxon>Gunneridae</taxon>
        <taxon>Pentapetalae</taxon>
        <taxon>rosids</taxon>
        <taxon>fabids</taxon>
        <taxon>Malpighiales</taxon>
        <taxon>Linaceae</taxon>
        <taxon>Linum</taxon>
    </lineage>
</organism>
<sequence>MLETDDARFWRMAERTWRSRRQSPLLQTCDAREDGWRGGMKAVDCWREGREVTNSRGWRRRLERMSGTVGGMLLS</sequence>
<dbReference type="AlphaFoldDB" id="A0AAV2ECP4"/>
<accession>A0AAV2ECP4</accession>
<dbReference type="EMBL" id="OZ034817">
    <property type="protein sequence ID" value="CAL1383497.1"/>
    <property type="molecule type" value="Genomic_DNA"/>
</dbReference>
<name>A0AAV2ECP4_9ROSI</name>
<protein>
    <submittedName>
        <fullName evidence="1">Uncharacterized protein</fullName>
    </submittedName>
</protein>
<dbReference type="Proteomes" id="UP001497516">
    <property type="component" value="Chromosome 4"/>
</dbReference>
<reference evidence="1 2" key="1">
    <citation type="submission" date="2024-04" db="EMBL/GenBank/DDBJ databases">
        <authorList>
            <person name="Fracassetti M."/>
        </authorList>
    </citation>
    <scope>NUCLEOTIDE SEQUENCE [LARGE SCALE GENOMIC DNA]</scope>
</reference>
<evidence type="ECO:0000313" key="1">
    <source>
        <dbReference type="EMBL" id="CAL1383497.1"/>
    </source>
</evidence>
<gene>
    <name evidence="1" type="ORF">LTRI10_LOCUS24765</name>
</gene>
<evidence type="ECO:0000313" key="2">
    <source>
        <dbReference type="Proteomes" id="UP001497516"/>
    </source>
</evidence>